<keyword evidence="3" id="KW-1185">Reference proteome</keyword>
<evidence type="ECO:0000313" key="2">
    <source>
        <dbReference type="EMBL" id="TFK17679.1"/>
    </source>
</evidence>
<feature type="compositionally biased region" description="Acidic residues" evidence="1">
    <location>
        <begin position="159"/>
        <end position="169"/>
    </location>
</feature>
<evidence type="ECO:0000313" key="3">
    <source>
        <dbReference type="Proteomes" id="UP000307440"/>
    </source>
</evidence>
<evidence type="ECO:0008006" key="4">
    <source>
        <dbReference type="Google" id="ProtNLM"/>
    </source>
</evidence>
<accession>A0A5C3KC84</accession>
<organism evidence="2 3">
    <name type="scientific">Coprinopsis marcescibilis</name>
    <name type="common">Agaric fungus</name>
    <name type="synonym">Psathyrella marcescibilis</name>
    <dbReference type="NCBI Taxonomy" id="230819"/>
    <lineage>
        <taxon>Eukaryota</taxon>
        <taxon>Fungi</taxon>
        <taxon>Dikarya</taxon>
        <taxon>Basidiomycota</taxon>
        <taxon>Agaricomycotina</taxon>
        <taxon>Agaricomycetes</taxon>
        <taxon>Agaricomycetidae</taxon>
        <taxon>Agaricales</taxon>
        <taxon>Agaricineae</taxon>
        <taxon>Psathyrellaceae</taxon>
        <taxon>Coprinopsis</taxon>
    </lineage>
</organism>
<reference evidence="2 3" key="1">
    <citation type="journal article" date="2019" name="Nat. Ecol. Evol.">
        <title>Megaphylogeny resolves global patterns of mushroom evolution.</title>
        <authorList>
            <person name="Varga T."/>
            <person name="Krizsan K."/>
            <person name="Foldi C."/>
            <person name="Dima B."/>
            <person name="Sanchez-Garcia M."/>
            <person name="Sanchez-Ramirez S."/>
            <person name="Szollosi G.J."/>
            <person name="Szarkandi J.G."/>
            <person name="Papp V."/>
            <person name="Albert L."/>
            <person name="Andreopoulos W."/>
            <person name="Angelini C."/>
            <person name="Antonin V."/>
            <person name="Barry K.W."/>
            <person name="Bougher N.L."/>
            <person name="Buchanan P."/>
            <person name="Buyck B."/>
            <person name="Bense V."/>
            <person name="Catcheside P."/>
            <person name="Chovatia M."/>
            <person name="Cooper J."/>
            <person name="Damon W."/>
            <person name="Desjardin D."/>
            <person name="Finy P."/>
            <person name="Geml J."/>
            <person name="Haridas S."/>
            <person name="Hughes K."/>
            <person name="Justo A."/>
            <person name="Karasinski D."/>
            <person name="Kautmanova I."/>
            <person name="Kiss B."/>
            <person name="Kocsube S."/>
            <person name="Kotiranta H."/>
            <person name="LaButti K.M."/>
            <person name="Lechner B.E."/>
            <person name="Liimatainen K."/>
            <person name="Lipzen A."/>
            <person name="Lukacs Z."/>
            <person name="Mihaltcheva S."/>
            <person name="Morgado L.N."/>
            <person name="Niskanen T."/>
            <person name="Noordeloos M.E."/>
            <person name="Ohm R.A."/>
            <person name="Ortiz-Santana B."/>
            <person name="Ovrebo C."/>
            <person name="Racz N."/>
            <person name="Riley R."/>
            <person name="Savchenko A."/>
            <person name="Shiryaev A."/>
            <person name="Soop K."/>
            <person name="Spirin V."/>
            <person name="Szebenyi C."/>
            <person name="Tomsovsky M."/>
            <person name="Tulloss R.E."/>
            <person name="Uehling J."/>
            <person name="Grigoriev I.V."/>
            <person name="Vagvolgyi C."/>
            <person name="Papp T."/>
            <person name="Martin F.M."/>
            <person name="Miettinen O."/>
            <person name="Hibbett D.S."/>
            <person name="Nagy L.G."/>
        </authorList>
    </citation>
    <scope>NUCLEOTIDE SEQUENCE [LARGE SCALE GENOMIC DNA]</scope>
    <source>
        <strain evidence="2 3">CBS 121175</strain>
    </source>
</reference>
<feature type="region of interest" description="Disordered" evidence="1">
    <location>
        <begin position="132"/>
        <end position="175"/>
    </location>
</feature>
<feature type="region of interest" description="Disordered" evidence="1">
    <location>
        <begin position="293"/>
        <end position="391"/>
    </location>
</feature>
<sequence length="401" mass="45549">MARPAHQAHAAQQKLSPAQEEVLIIWAQHMARGPLGKNWVTRFLLCHPELKIKWTQRLEKCRAQALNPAAVNNLVLEALLLQLWIGMHPWFTTLKMAVESMSQWWRLTSCSEKGSTDQELGYTWLKKDFEPETSAEDNNSKGSGSGNDTPTLGQSSNESDIDAESDIDSEGSRGGDVMEMTKMAKWVKEVKQAEQRLWQAKIVLLGMENTFLRQQIFAWHKQKQRALYPTLCMWHLTAEESICKLARRLWEDRMAVVFKEDKTVFLERWQDIKEKEKAVEKIKELTRKAMLDEEKNSSKRLTGNAKAEEKQRKQEAAQIERERKIAAKVKTRGAQGGRGQGQGAKLQGKGRGAVPKRSHTGVQMLDETSSKPSEEVSDSSNEETSNEDASVLLRTFMLTSI</sequence>
<feature type="compositionally biased region" description="Acidic residues" evidence="1">
    <location>
        <begin position="375"/>
        <end position="386"/>
    </location>
</feature>
<feature type="compositionally biased region" description="Basic and acidic residues" evidence="1">
    <location>
        <begin position="306"/>
        <end position="325"/>
    </location>
</feature>
<gene>
    <name evidence="2" type="ORF">FA15DRAFT_661271</name>
</gene>
<evidence type="ECO:0000256" key="1">
    <source>
        <dbReference type="SAM" id="MobiDB-lite"/>
    </source>
</evidence>
<protein>
    <recommendedName>
        <fullName evidence="4">HTH CENPB-type domain-containing protein</fullName>
    </recommendedName>
</protein>
<dbReference type="EMBL" id="ML210476">
    <property type="protein sequence ID" value="TFK17679.1"/>
    <property type="molecule type" value="Genomic_DNA"/>
</dbReference>
<proteinExistence type="predicted"/>
<name>A0A5C3KC84_COPMA</name>
<dbReference type="AlphaFoldDB" id="A0A5C3KC84"/>
<dbReference type="Proteomes" id="UP000307440">
    <property type="component" value="Unassembled WGS sequence"/>
</dbReference>
<feature type="compositionally biased region" description="Polar residues" evidence="1">
    <location>
        <begin position="136"/>
        <end position="154"/>
    </location>
</feature>